<dbReference type="OrthoDB" id="5405781at2759"/>
<evidence type="ECO:0000259" key="2">
    <source>
        <dbReference type="Pfam" id="PF01757"/>
    </source>
</evidence>
<evidence type="ECO:0000313" key="4">
    <source>
        <dbReference type="Proteomes" id="UP000030752"/>
    </source>
</evidence>
<dbReference type="EMBL" id="KB822724">
    <property type="protein sequence ID" value="ETN37248.1"/>
    <property type="molecule type" value="Genomic_DNA"/>
</dbReference>
<feature type="transmembrane region" description="Helical" evidence="1">
    <location>
        <begin position="360"/>
        <end position="385"/>
    </location>
</feature>
<protein>
    <recommendedName>
        <fullName evidence="2">Acyltransferase 3 domain-containing protein</fullName>
    </recommendedName>
</protein>
<dbReference type="RefSeq" id="XP_008720780.1">
    <property type="nucleotide sequence ID" value="XM_008722558.1"/>
</dbReference>
<dbReference type="AlphaFoldDB" id="W2RNG9"/>
<dbReference type="GeneID" id="19975578"/>
<feature type="transmembrane region" description="Helical" evidence="1">
    <location>
        <begin position="134"/>
        <end position="157"/>
    </location>
</feature>
<proteinExistence type="predicted"/>
<keyword evidence="1" id="KW-1133">Transmembrane helix</keyword>
<dbReference type="STRING" id="1220924.W2RNG9"/>
<dbReference type="HOGENOM" id="CLU_005679_4_0_1"/>
<dbReference type="VEuPathDB" id="FungiDB:HMPREF1541_08239"/>
<dbReference type="InParanoid" id="W2RNG9"/>
<evidence type="ECO:0000313" key="3">
    <source>
        <dbReference type="EMBL" id="ETN37248.1"/>
    </source>
</evidence>
<feature type="transmembrane region" description="Helical" evidence="1">
    <location>
        <begin position="330"/>
        <end position="348"/>
    </location>
</feature>
<name>W2RNG9_CYPE1</name>
<organism evidence="3 4">
    <name type="scientific">Cyphellophora europaea (strain CBS 101466)</name>
    <name type="common">Phialophora europaea</name>
    <dbReference type="NCBI Taxonomy" id="1220924"/>
    <lineage>
        <taxon>Eukaryota</taxon>
        <taxon>Fungi</taxon>
        <taxon>Dikarya</taxon>
        <taxon>Ascomycota</taxon>
        <taxon>Pezizomycotina</taxon>
        <taxon>Eurotiomycetes</taxon>
        <taxon>Chaetothyriomycetidae</taxon>
        <taxon>Chaetothyriales</taxon>
        <taxon>Cyphellophoraceae</taxon>
        <taxon>Cyphellophora</taxon>
    </lineage>
</organism>
<accession>W2RNG9</accession>
<sequence length="488" mass="54108">MLGPFYGSVTRLATGKYQWSASQLTLNDDTKQRAMQETAWADGLRGIAALYVVSSHVVLSYATSLVNPCCADGSDAPSLFQRPIFRLVASGHSWVAIFLILMGFVNALKPLSLARSGQADMASSKLATSAFSRIFRLMLPAAFATLFSWMVCQMGFYEMGRNSDAFWLAHNSPQPSVNIFVALADLKTALFDTWVLGVDNQYDQPQWALIYFLQGSLMIILTLLMTVNMTPVWRTISLVFMAFASIDWSYHIGDPWTGMTCFLGIVLAEFSISNLPSKLAPLSVILSPPIAIFALVLMSFPGNNPKGAPWSAYLEQFGDTHFGEHALERLYGSFGGILLVASIVISPHTRWALSQKPLKWLGKVSFAIYLLHGTFMRTIFAWVLFLGSEKREFQLKVENGLEWPNETFISVWKYPLPGTFRCIFATVALLASTLFASQVWNMKVEPICAKMTGLAEKLVKGQLSGDEVLGSLGHVQTEQESLPRTRKD</sequence>
<feature type="transmembrane region" description="Helical" evidence="1">
    <location>
        <begin position="256"/>
        <end position="272"/>
    </location>
</feature>
<dbReference type="InterPro" id="IPR050879">
    <property type="entry name" value="Acyltransferase_3"/>
</dbReference>
<dbReference type="Proteomes" id="UP000030752">
    <property type="component" value="Unassembled WGS sequence"/>
</dbReference>
<dbReference type="PANTHER" id="PTHR23028:SF128">
    <property type="entry name" value="ACYLTRANSFERASE 3 DOMAIN-CONTAINING PROTEIN"/>
    <property type="match status" value="1"/>
</dbReference>
<feature type="transmembrane region" description="Helical" evidence="1">
    <location>
        <begin position="207"/>
        <end position="225"/>
    </location>
</feature>
<dbReference type="GO" id="GO:0016747">
    <property type="term" value="F:acyltransferase activity, transferring groups other than amino-acyl groups"/>
    <property type="evidence" value="ECO:0007669"/>
    <property type="project" value="InterPro"/>
</dbReference>
<dbReference type="Pfam" id="PF01757">
    <property type="entry name" value="Acyl_transf_3"/>
    <property type="match status" value="1"/>
</dbReference>
<feature type="domain" description="Acyltransferase 3" evidence="2">
    <location>
        <begin position="39"/>
        <end position="389"/>
    </location>
</feature>
<feature type="transmembrane region" description="Helical" evidence="1">
    <location>
        <begin position="279"/>
        <end position="300"/>
    </location>
</feature>
<dbReference type="InterPro" id="IPR002656">
    <property type="entry name" value="Acyl_transf_3_dom"/>
</dbReference>
<keyword evidence="4" id="KW-1185">Reference proteome</keyword>
<dbReference type="eggNOG" id="ENOG502QVJG">
    <property type="taxonomic scope" value="Eukaryota"/>
</dbReference>
<keyword evidence="1" id="KW-0472">Membrane</keyword>
<keyword evidence="1" id="KW-0812">Transmembrane</keyword>
<evidence type="ECO:0000256" key="1">
    <source>
        <dbReference type="SAM" id="Phobius"/>
    </source>
</evidence>
<feature type="transmembrane region" description="Helical" evidence="1">
    <location>
        <begin position="84"/>
        <end position="108"/>
    </location>
</feature>
<feature type="transmembrane region" description="Helical" evidence="1">
    <location>
        <begin position="418"/>
        <end position="436"/>
    </location>
</feature>
<reference evidence="3 4" key="1">
    <citation type="submission" date="2013-03" db="EMBL/GenBank/DDBJ databases">
        <title>The Genome Sequence of Phialophora europaea CBS 101466.</title>
        <authorList>
            <consortium name="The Broad Institute Genomics Platform"/>
            <person name="Cuomo C."/>
            <person name="de Hoog S."/>
            <person name="Gorbushina A."/>
            <person name="Walker B."/>
            <person name="Young S.K."/>
            <person name="Zeng Q."/>
            <person name="Gargeya S."/>
            <person name="Fitzgerald M."/>
            <person name="Haas B."/>
            <person name="Abouelleil A."/>
            <person name="Allen A.W."/>
            <person name="Alvarado L."/>
            <person name="Arachchi H.M."/>
            <person name="Berlin A.M."/>
            <person name="Chapman S.B."/>
            <person name="Gainer-Dewar J."/>
            <person name="Goldberg J."/>
            <person name="Griggs A."/>
            <person name="Gujja S."/>
            <person name="Hansen M."/>
            <person name="Howarth C."/>
            <person name="Imamovic A."/>
            <person name="Ireland A."/>
            <person name="Larimer J."/>
            <person name="McCowan C."/>
            <person name="Murphy C."/>
            <person name="Pearson M."/>
            <person name="Poon T.W."/>
            <person name="Priest M."/>
            <person name="Roberts A."/>
            <person name="Saif S."/>
            <person name="Shea T."/>
            <person name="Sisk P."/>
            <person name="Sykes S."/>
            <person name="Wortman J."/>
            <person name="Nusbaum C."/>
            <person name="Birren B."/>
        </authorList>
    </citation>
    <scope>NUCLEOTIDE SEQUENCE [LARGE SCALE GENOMIC DNA]</scope>
    <source>
        <strain evidence="3 4">CBS 101466</strain>
    </source>
</reference>
<dbReference type="PANTHER" id="PTHR23028">
    <property type="entry name" value="ACETYLTRANSFERASE"/>
    <property type="match status" value="1"/>
</dbReference>
<gene>
    <name evidence="3" type="ORF">HMPREF1541_08239</name>
</gene>